<reference evidence="8 9" key="1">
    <citation type="submission" date="2018-08" db="EMBL/GenBank/DDBJ databases">
        <title>Genome and evolution of the arbuscular mycorrhizal fungus Diversispora epigaea (formerly Glomus versiforme) and its bacterial endosymbionts.</title>
        <authorList>
            <person name="Sun X."/>
            <person name="Fei Z."/>
            <person name="Harrison M."/>
        </authorList>
    </citation>
    <scope>NUCLEOTIDE SEQUENCE [LARGE SCALE GENOMIC DNA]</scope>
    <source>
        <strain evidence="8 9">IT104</strain>
    </source>
</reference>
<evidence type="ECO:0000313" key="9">
    <source>
        <dbReference type="Proteomes" id="UP000266861"/>
    </source>
</evidence>
<dbReference type="GO" id="GO:0000978">
    <property type="term" value="F:RNA polymerase II cis-regulatory region sequence-specific DNA binding"/>
    <property type="evidence" value="ECO:0007669"/>
    <property type="project" value="TreeGrafter"/>
</dbReference>
<evidence type="ECO:0000256" key="5">
    <source>
        <dbReference type="SAM" id="MobiDB-lite"/>
    </source>
</evidence>
<comment type="caution">
    <text evidence="8">The sequence shown here is derived from an EMBL/GenBank/DDBJ whole genome shotgun (WGS) entry which is preliminary data.</text>
</comment>
<dbReference type="Gene3D" id="1.10.10.60">
    <property type="entry name" value="Homeodomain-like"/>
    <property type="match status" value="2"/>
</dbReference>
<feature type="domain" description="Myb-like" evidence="6">
    <location>
        <begin position="3"/>
        <end position="48"/>
    </location>
</feature>
<proteinExistence type="predicted"/>
<evidence type="ECO:0000259" key="7">
    <source>
        <dbReference type="PROSITE" id="PS51294"/>
    </source>
</evidence>
<evidence type="ECO:0000256" key="3">
    <source>
        <dbReference type="ARBA" id="ARBA00023163"/>
    </source>
</evidence>
<dbReference type="EMBL" id="PQFF01000291">
    <property type="protein sequence ID" value="RHZ65071.1"/>
    <property type="molecule type" value="Genomic_DNA"/>
</dbReference>
<name>A0A397HPH9_9GLOM</name>
<evidence type="ECO:0000259" key="6">
    <source>
        <dbReference type="PROSITE" id="PS50090"/>
    </source>
</evidence>
<dbReference type="SMART" id="SM00717">
    <property type="entry name" value="SANT"/>
    <property type="match status" value="2"/>
</dbReference>
<accession>A0A397HPH9</accession>
<evidence type="ECO:0000313" key="8">
    <source>
        <dbReference type="EMBL" id="RHZ65071.1"/>
    </source>
</evidence>
<dbReference type="InterPro" id="IPR009057">
    <property type="entry name" value="Homeodomain-like_sf"/>
</dbReference>
<dbReference type="GO" id="GO:0042795">
    <property type="term" value="P:snRNA transcription by RNA polymerase II"/>
    <property type="evidence" value="ECO:0007669"/>
    <property type="project" value="TreeGrafter"/>
</dbReference>
<dbReference type="OrthoDB" id="2143914at2759"/>
<evidence type="ECO:0000256" key="1">
    <source>
        <dbReference type="ARBA" id="ARBA00023015"/>
    </source>
</evidence>
<feature type="domain" description="Myb-like" evidence="6">
    <location>
        <begin position="54"/>
        <end position="108"/>
    </location>
</feature>
<feature type="domain" description="HTH myb-type" evidence="7">
    <location>
        <begin position="7"/>
        <end position="56"/>
    </location>
</feature>
<keyword evidence="2" id="KW-0238">DNA-binding</keyword>
<dbReference type="InterPro" id="IPR051575">
    <property type="entry name" value="Myb-like_DNA-bd"/>
</dbReference>
<dbReference type="GO" id="GO:0001006">
    <property type="term" value="F:RNA polymerase III type 3 promoter sequence-specific DNA binding"/>
    <property type="evidence" value="ECO:0007669"/>
    <property type="project" value="TreeGrafter"/>
</dbReference>
<evidence type="ECO:0008006" key="10">
    <source>
        <dbReference type="Google" id="ProtNLM"/>
    </source>
</evidence>
<keyword evidence="4" id="KW-0539">Nucleus</keyword>
<protein>
    <recommendedName>
        <fullName evidence="10">Myb-like domain-containing protein</fullName>
    </recommendedName>
</protein>
<gene>
    <name evidence="8" type="ORF">Glove_319g33</name>
</gene>
<dbReference type="InterPro" id="IPR017930">
    <property type="entry name" value="Myb_dom"/>
</dbReference>
<evidence type="ECO:0000256" key="4">
    <source>
        <dbReference type="ARBA" id="ARBA00023242"/>
    </source>
</evidence>
<dbReference type="PANTHER" id="PTHR46621:SF1">
    <property type="entry name" value="SNRNA-ACTIVATING PROTEIN COMPLEX SUBUNIT 4"/>
    <property type="match status" value="1"/>
</dbReference>
<keyword evidence="1" id="KW-0805">Transcription regulation</keyword>
<keyword evidence="9" id="KW-1185">Reference proteome</keyword>
<dbReference type="GO" id="GO:0042796">
    <property type="term" value="P:snRNA transcription by RNA polymerase III"/>
    <property type="evidence" value="ECO:0007669"/>
    <property type="project" value="TreeGrafter"/>
</dbReference>
<dbReference type="Pfam" id="PF00249">
    <property type="entry name" value="Myb_DNA-binding"/>
    <property type="match status" value="2"/>
</dbReference>
<dbReference type="Proteomes" id="UP000266861">
    <property type="component" value="Unassembled WGS sequence"/>
</dbReference>
<organism evidence="8 9">
    <name type="scientific">Diversispora epigaea</name>
    <dbReference type="NCBI Taxonomy" id="1348612"/>
    <lineage>
        <taxon>Eukaryota</taxon>
        <taxon>Fungi</taxon>
        <taxon>Fungi incertae sedis</taxon>
        <taxon>Mucoromycota</taxon>
        <taxon>Glomeromycotina</taxon>
        <taxon>Glomeromycetes</taxon>
        <taxon>Diversisporales</taxon>
        <taxon>Diversisporaceae</taxon>
        <taxon>Diversispora</taxon>
    </lineage>
</organism>
<dbReference type="STRING" id="1348612.A0A397HPH9"/>
<dbReference type="PROSITE" id="PS50090">
    <property type="entry name" value="MYB_LIKE"/>
    <property type="match status" value="2"/>
</dbReference>
<evidence type="ECO:0000256" key="2">
    <source>
        <dbReference type="ARBA" id="ARBA00023125"/>
    </source>
</evidence>
<dbReference type="PROSITE" id="PS51294">
    <property type="entry name" value="HTH_MYB"/>
    <property type="match status" value="2"/>
</dbReference>
<feature type="compositionally biased region" description="Basic residues" evidence="5">
    <location>
        <begin position="46"/>
        <end position="58"/>
    </location>
</feature>
<sequence length="116" mass="13869">MTEETSKRHQWSSQEDTRLKFLIEQYGTAWAKISTHLPGRDTQSCKNRHQYLKRRKRRPADWSEEDEALLKQFVKKHSKAFTEVWRAVAKNVPHKTWQQCEKRWNIINSDGNSATK</sequence>
<dbReference type="SUPFAM" id="SSF46689">
    <property type="entry name" value="Homeodomain-like"/>
    <property type="match status" value="1"/>
</dbReference>
<dbReference type="InterPro" id="IPR001005">
    <property type="entry name" value="SANT/Myb"/>
</dbReference>
<feature type="domain" description="HTH myb-type" evidence="7">
    <location>
        <begin position="62"/>
        <end position="112"/>
    </location>
</feature>
<keyword evidence="3" id="KW-0804">Transcription</keyword>
<dbReference type="CDD" id="cd00167">
    <property type="entry name" value="SANT"/>
    <property type="match status" value="2"/>
</dbReference>
<dbReference type="GO" id="GO:0019185">
    <property type="term" value="C:snRNA-activating protein complex"/>
    <property type="evidence" value="ECO:0007669"/>
    <property type="project" value="TreeGrafter"/>
</dbReference>
<dbReference type="PANTHER" id="PTHR46621">
    <property type="entry name" value="SNRNA-ACTIVATING PROTEIN COMPLEX SUBUNIT 4"/>
    <property type="match status" value="1"/>
</dbReference>
<feature type="region of interest" description="Disordered" evidence="5">
    <location>
        <begin position="39"/>
        <end position="62"/>
    </location>
</feature>
<dbReference type="AlphaFoldDB" id="A0A397HPH9"/>